<dbReference type="Gene3D" id="1.10.10.10">
    <property type="entry name" value="Winged helix-like DNA-binding domain superfamily/Winged helix DNA-binding domain"/>
    <property type="match status" value="1"/>
</dbReference>
<evidence type="ECO:0000256" key="3">
    <source>
        <dbReference type="ARBA" id="ARBA00023163"/>
    </source>
</evidence>
<dbReference type="Pfam" id="PF01037">
    <property type="entry name" value="AsnC_trans_reg"/>
    <property type="match status" value="1"/>
</dbReference>
<evidence type="ECO:0000256" key="2">
    <source>
        <dbReference type="ARBA" id="ARBA00023125"/>
    </source>
</evidence>
<dbReference type="SUPFAM" id="SSF46785">
    <property type="entry name" value="Winged helix' DNA-binding domain"/>
    <property type="match status" value="1"/>
</dbReference>
<dbReference type="SUPFAM" id="SSF54909">
    <property type="entry name" value="Dimeric alpha+beta barrel"/>
    <property type="match status" value="1"/>
</dbReference>
<dbReference type="FunFam" id="1.10.10.10:FF:000186">
    <property type="entry name" value="AsnC family transcriptional regulator"/>
    <property type="match status" value="1"/>
</dbReference>
<dbReference type="InterPro" id="IPR019887">
    <property type="entry name" value="Tscrpt_reg_AsnC/Lrp_C"/>
</dbReference>
<dbReference type="InterPro" id="IPR011991">
    <property type="entry name" value="ArsR-like_HTH"/>
</dbReference>
<dbReference type="KEGG" id="upi:EJG51_008820"/>
<evidence type="ECO:0000256" key="1">
    <source>
        <dbReference type="ARBA" id="ARBA00023015"/>
    </source>
</evidence>
<dbReference type="GO" id="GO:0005829">
    <property type="term" value="C:cytosol"/>
    <property type="evidence" value="ECO:0007669"/>
    <property type="project" value="TreeGrafter"/>
</dbReference>
<gene>
    <name evidence="5" type="ORF">EJG51_008820</name>
</gene>
<organism evidence="5 6">
    <name type="scientific">Undibacterium piscinae</name>
    <dbReference type="NCBI Taxonomy" id="2495591"/>
    <lineage>
        <taxon>Bacteria</taxon>
        <taxon>Pseudomonadati</taxon>
        <taxon>Pseudomonadota</taxon>
        <taxon>Betaproteobacteria</taxon>
        <taxon>Burkholderiales</taxon>
        <taxon>Oxalobacteraceae</taxon>
        <taxon>Undibacterium</taxon>
    </lineage>
</organism>
<keyword evidence="1" id="KW-0805">Transcription regulation</keyword>
<dbReference type="CDD" id="cd00090">
    <property type="entry name" value="HTH_ARSR"/>
    <property type="match status" value="1"/>
</dbReference>
<dbReference type="GO" id="GO:0006355">
    <property type="term" value="P:regulation of DNA-templated transcription"/>
    <property type="evidence" value="ECO:0007669"/>
    <property type="project" value="UniProtKB-ARBA"/>
</dbReference>
<dbReference type="AlphaFoldDB" id="A0A6M4A3L2"/>
<dbReference type="InterPro" id="IPR019885">
    <property type="entry name" value="Tscrpt_reg_HTH_AsnC-type_CS"/>
</dbReference>
<name>A0A6M4A3L2_9BURK</name>
<dbReference type="Proteomes" id="UP000274350">
    <property type="component" value="Chromosome"/>
</dbReference>
<keyword evidence="3" id="KW-0804">Transcription</keyword>
<dbReference type="InterPro" id="IPR036388">
    <property type="entry name" value="WH-like_DNA-bd_sf"/>
</dbReference>
<accession>A0A6M4A3L2</accession>
<proteinExistence type="predicted"/>
<dbReference type="PROSITE" id="PS00519">
    <property type="entry name" value="HTH_ASNC_1"/>
    <property type="match status" value="1"/>
</dbReference>
<evidence type="ECO:0000313" key="6">
    <source>
        <dbReference type="Proteomes" id="UP000274350"/>
    </source>
</evidence>
<sequence length="178" mass="19989">MTEIPLDKIDRKILAILQADGRLTNQEVAERVNLSPSPCLRRIKRLEESGVIRKYVALLEPAKIGLGLLAYVNVRLEKHNEAPGKGASRSPRSDFSASVEQWPEVVACYAMTGEMDYLLRVHVEDMNHFSRFMMETLLRHPAVLDVKSSFALQQIKDTTALPVMNNTAKKGIAFLDGR</sequence>
<dbReference type="Gene3D" id="3.30.70.920">
    <property type="match status" value="1"/>
</dbReference>
<dbReference type="InterPro" id="IPR000485">
    <property type="entry name" value="AsnC-type_HTH_dom"/>
</dbReference>
<dbReference type="PROSITE" id="PS50956">
    <property type="entry name" value="HTH_ASNC_2"/>
    <property type="match status" value="1"/>
</dbReference>
<evidence type="ECO:0000259" key="4">
    <source>
        <dbReference type="PROSITE" id="PS50956"/>
    </source>
</evidence>
<dbReference type="PANTHER" id="PTHR30154:SF46">
    <property type="entry name" value="TRANSCRIPTIONAL REGULATORY PROTEIN"/>
    <property type="match status" value="1"/>
</dbReference>
<dbReference type="InterPro" id="IPR019888">
    <property type="entry name" value="Tscrpt_reg_AsnC-like"/>
</dbReference>
<evidence type="ECO:0000313" key="5">
    <source>
        <dbReference type="EMBL" id="QJQ05932.1"/>
    </source>
</evidence>
<dbReference type="GO" id="GO:0043200">
    <property type="term" value="P:response to amino acid"/>
    <property type="evidence" value="ECO:0007669"/>
    <property type="project" value="TreeGrafter"/>
</dbReference>
<dbReference type="InterPro" id="IPR011008">
    <property type="entry name" value="Dimeric_a/b-barrel"/>
</dbReference>
<keyword evidence="2" id="KW-0238">DNA-binding</keyword>
<dbReference type="EMBL" id="CP051152">
    <property type="protein sequence ID" value="QJQ05932.1"/>
    <property type="molecule type" value="Genomic_DNA"/>
</dbReference>
<dbReference type="GO" id="GO:0043565">
    <property type="term" value="F:sequence-specific DNA binding"/>
    <property type="evidence" value="ECO:0007669"/>
    <property type="project" value="InterPro"/>
</dbReference>
<dbReference type="PRINTS" id="PR00033">
    <property type="entry name" value="HTHASNC"/>
</dbReference>
<protein>
    <submittedName>
        <fullName evidence="5">Lrp/AsnC family transcriptional regulator</fullName>
    </submittedName>
</protein>
<feature type="domain" description="HTH asnC-type" evidence="4">
    <location>
        <begin position="6"/>
        <end position="67"/>
    </location>
</feature>
<reference evidence="5 6" key="1">
    <citation type="journal article" date="2019" name="Int. J. Syst. Evol. Microbiol.">
        <title>Undibacterium piscinae sp. nov., isolated from Korean shiner intestine.</title>
        <authorList>
            <person name="Lee S.Y."/>
            <person name="Kang W."/>
            <person name="Kim P.S."/>
            <person name="Kim H.S."/>
            <person name="Sung H."/>
            <person name="Shin N.R."/>
            <person name="Whon T.W."/>
            <person name="Yun J.H."/>
            <person name="Lee J.Y."/>
            <person name="Lee J.Y."/>
            <person name="Jung M.J."/>
            <person name="Jeong Y.S."/>
            <person name="Tak E.J."/>
            <person name="Han J.E."/>
            <person name="Hyun D.W."/>
            <person name="Kang M.S."/>
            <person name="Lee K.E."/>
            <person name="Lee B.H."/>
            <person name="Bae J.W."/>
        </authorList>
    </citation>
    <scope>NUCLEOTIDE SEQUENCE [LARGE SCALE GENOMIC DNA]</scope>
    <source>
        <strain evidence="5 6">S11R28</strain>
    </source>
</reference>
<dbReference type="InterPro" id="IPR036390">
    <property type="entry name" value="WH_DNA-bd_sf"/>
</dbReference>
<dbReference type="PANTHER" id="PTHR30154">
    <property type="entry name" value="LEUCINE-RESPONSIVE REGULATORY PROTEIN"/>
    <property type="match status" value="1"/>
</dbReference>
<dbReference type="Pfam" id="PF13412">
    <property type="entry name" value="HTH_24"/>
    <property type="match status" value="1"/>
</dbReference>
<keyword evidence="6" id="KW-1185">Reference proteome</keyword>
<dbReference type="SMART" id="SM00344">
    <property type="entry name" value="HTH_ASNC"/>
    <property type="match status" value="1"/>
</dbReference>